<sequence length="90" mass="9664">MVIYGSGAASFGFDSSPIENRLWFSRSPNFGFYVGGRLVWCGGRDCCGLSRFLKVGVSLCLSYACCSITVVARVTVVDLGNRLVVGTLDL</sequence>
<dbReference type="AlphaFoldDB" id="A0A2Z6M550"/>
<organism evidence="1 2">
    <name type="scientific">Trifolium subterraneum</name>
    <name type="common">Subterranean clover</name>
    <dbReference type="NCBI Taxonomy" id="3900"/>
    <lineage>
        <taxon>Eukaryota</taxon>
        <taxon>Viridiplantae</taxon>
        <taxon>Streptophyta</taxon>
        <taxon>Embryophyta</taxon>
        <taxon>Tracheophyta</taxon>
        <taxon>Spermatophyta</taxon>
        <taxon>Magnoliopsida</taxon>
        <taxon>eudicotyledons</taxon>
        <taxon>Gunneridae</taxon>
        <taxon>Pentapetalae</taxon>
        <taxon>rosids</taxon>
        <taxon>fabids</taxon>
        <taxon>Fabales</taxon>
        <taxon>Fabaceae</taxon>
        <taxon>Papilionoideae</taxon>
        <taxon>50 kb inversion clade</taxon>
        <taxon>NPAAA clade</taxon>
        <taxon>Hologalegina</taxon>
        <taxon>IRL clade</taxon>
        <taxon>Trifolieae</taxon>
        <taxon>Trifolium</taxon>
    </lineage>
</organism>
<accession>A0A2Z6M550</accession>
<keyword evidence="2" id="KW-1185">Reference proteome</keyword>
<evidence type="ECO:0000313" key="2">
    <source>
        <dbReference type="Proteomes" id="UP000242715"/>
    </source>
</evidence>
<reference evidence="2" key="1">
    <citation type="journal article" date="2017" name="Front. Plant Sci.">
        <title>Climate Clever Clovers: New Paradigm to Reduce the Environmental Footprint of Ruminants by Breeding Low Methanogenic Forages Utilizing Haplotype Variation.</title>
        <authorList>
            <person name="Kaur P."/>
            <person name="Appels R."/>
            <person name="Bayer P.E."/>
            <person name="Keeble-Gagnere G."/>
            <person name="Wang J."/>
            <person name="Hirakawa H."/>
            <person name="Shirasawa K."/>
            <person name="Vercoe P."/>
            <person name="Stefanova K."/>
            <person name="Durmic Z."/>
            <person name="Nichols P."/>
            <person name="Revell C."/>
            <person name="Isobe S.N."/>
            <person name="Edwards D."/>
            <person name="Erskine W."/>
        </authorList>
    </citation>
    <scope>NUCLEOTIDE SEQUENCE [LARGE SCALE GENOMIC DNA]</scope>
    <source>
        <strain evidence="2">cv. Daliak</strain>
    </source>
</reference>
<gene>
    <name evidence="1" type="ORF">TSUD_29660</name>
</gene>
<evidence type="ECO:0000313" key="1">
    <source>
        <dbReference type="EMBL" id="GAU27534.1"/>
    </source>
</evidence>
<protein>
    <submittedName>
        <fullName evidence="1">Uncharacterized protein</fullName>
    </submittedName>
</protein>
<name>A0A2Z6M550_TRISU</name>
<dbReference type="Proteomes" id="UP000242715">
    <property type="component" value="Unassembled WGS sequence"/>
</dbReference>
<proteinExistence type="predicted"/>
<dbReference type="EMBL" id="DF973357">
    <property type="protein sequence ID" value="GAU27534.1"/>
    <property type="molecule type" value="Genomic_DNA"/>
</dbReference>